<feature type="compositionally biased region" description="Polar residues" evidence="3">
    <location>
        <begin position="216"/>
        <end position="227"/>
    </location>
</feature>
<reference evidence="5" key="1">
    <citation type="submission" date="2015-09" db="EMBL/GenBank/DDBJ databases">
        <title>De novo assembly of Pectinophora gossypiella (Pink Bollworm) gut transcriptome.</title>
        <authorList>
            <person name="Tassone E.E."/>
        </authorList>
    </citation>
    <scope>NUCLEOTIDE SEQUENCE</scope>
</reference>
<evidence type="ECO:0000256" key="2">
    <source>
        <dbReference type="PROSITE-ProRule" id="PRU00176"/>
    </source>
</evidence>
<dbReference type="InterPro" id="IPR012677">
    <property type="entry name" value="Nucleotide-bd_a/b_plait_sf"/>
</dbReference>
<dbReference type="PROSITE" id="PS50102">
    <property type="entry name" value="RRM"/>
    <property type="match status" value="1"/>
</dbReference>
<feature type="compositionally biased region" description="Acidic residues" evidence="3">
    <location>
        <begin position="595"/>
        <end position="606"/>
    </location>
</feature>
<protein>
    <recommendedName>
        <fullName evidence="4">RRM domain-containing protein</fullName>
    </recommendedName>
</protein>
<feature type="compositionally biased region" description="Polar residues" evidence="3">
    <location>
        <begin position="243"/>
        <end position="253"/>
    </location>
</feature>
<dbReference type="SMART" id="SM00360">
    <property type="entry name" value="RRM"/>
    <property type="match status" value="2"/>
</dbReference>
<feature type="region of interest" description="Disordered" evidence="3">
    <location>
        <begin position="577"/>
        <end position="606"/>
    </location>
</feature>
<feature type="compositionally biased region" description="Basic residues" evidence="3">
    <location>
        <begin position="361"/>
        <end position="374"/>
    </location>
</feature>
<evidence type="ECO:0000256" key="3">
    <source>
        <dbReference type="SAM" id="MobiDB-lite"/>
    </source>
</evidence>
<evidence type="ECO:0000259" key="4">
    <source>
        <dbReference type="PROSITE" id="PS50102"/>
    </source>
</evidence>
<feature type="compositionally biased region" description="Basic and acidic residues" evidence="3">
    <location>
        <begin position="43"/>
        <end position="52"/>
    </location>
</feature>
<dbReference type="OrthoDB" id="7490848at2759"/>
<feature type="compositionally biased region" description="Basic and acidic residues" evidence="3">
    <location>
        <begin position="1"/>
        <end position="17"/>
    </location>
</feature>
<name>A0A1E1W0Z5_PECGO</name>
<sequence>MKSKSFDLKKSPAEKGKPNKTFDFVNLYKSTAETNVILLGKPKTVENLDRENSINSQAETDAGKRERSPNKKKKKGRIDPLNITHVNIDGHNLNTSGRTSPATDSRATSTPYANRKTNSTTPKVKSIMKNSVINSEDGMDGSHVETPVSKPKKRNKSVSFMLEDSEETATKKTKSDDSLKVEKKNKIAKVKPGTDIEKKKLKKMKKHLQAEKENKTNVNMETDQTTEVPEKKSKAKFDRSRSFTDGTGDSASDGQPVAAEKKKKLKKIKKRKKAEDSSEPTENDSNNNEDVSSPDKPRQLKKQNRVKPAQTEESVEGEPATKLKKEVKPEVIAEDLENLSIGDNAHTLTNLLDEMTVVDKNKKKKNKLRRKKDKKPASVSSSETADLEKIEEGKEKVKWKKRKWNKDKKGDVDDSTLATSVIIDNLPLKIMCSYKNLLADHFGKLGLIKKIGIAEVYPTEEPKPVFTTTIMFYSDGAAAKALEEDNTTFEGSRIRVKRPLPPTQTTLVVRSYGELNEQSLSSVFTSAGRIRNIRHLAKGKKSMATAFIEFDGPEAVERALKLAVDAKIGGKKIHVSKFELRGPKKEKKSMGNPESENEGDSENSND</sequence>
<organism evidence="5">
    <name type="scientific">Pectinophora gossypiella</name>
    <name type="common">Cotton pink bollworm</name>
    <name type="synonym">Depressaria gossypiella</name>
    <dbReference type="NCBI Taxonomy" id="13191"/>
    <lineage>
        <taxon>Eukaryota</taxon>
        <taxon>Metazoa</taxon>
        <taxon>Ecdysozoa</taxon>
        <taxon>Arthropoda</taxon>
        <taxon>Hexapoda</taxon>
        <taxon>Insecta</taxon>
        <taxon>Pterygota</taxon>
        <taxon>Neoptera</taxon>
        <taxon>Endopterygota</taxon>
        <taxon>Lepidoptera</taxon>
        <taxon>Glossata</taxon>
        <taxon>Ditrysia</taxon>
        <taxon>Gelechioidea</taxon>
        <taxon>Gelechiidae</taxon>
        <taxon>Apatetrinae</taxon>
        <taxon>Pectinophora</taxon>
    </lineage>
</organism>
<dbReference type="Pfam" id="PF00076">
    <property type="entry name" value="RRM_1"/>
    <property type="match status" value="1"/>
</dbReference>
<dbReference type="SUPFAM" id="SSF54928">
    <property type="entry name" value="RNA-binding domain, RBD"/>
    <property type="match status" value="2"/>
</dbReference>
<proteinExistence type="predicted"/>
<accession>A0A1E1W0Z5</accession>
<keyword evidence="1 2" id="KW-0694">RNA-binding</keyword>
<gene>
    <name evidence="5" type="ORF">g.10253</name>
</gene>
<evidence type="ECO:0000256" key="1">
    <source>
        <dbReference type="ARBA" id="ARBA00022884"/>
    </source>
</evidence>
<feature type="compositionally biased region" description="Basic and acidic residues" evidence="3">
    <location>
        <begin position="228"/>
        <end position="242"/>
    </location>
</feature>
<dbReference type="GO" id="GO:0003723">
    <property type="term" value="F:RNA binding"/>
    <property type="evidence" value="ECO:0007669"/>
    <property type="project" value="UniProtKB-UniRule"/>
</dbReference>
<feature type="compositionally biased region" description="Basic and acidic residues" evidence="3">
    <location>
        <begin position="168"/>
        <end position="185"/>
    </location>
</feature>
<feature type="domain" description="RRM" evidence="4">
    <location>
        <begin position="505"/>
        <end position="580"/>
    </location>
</feature>
<feature type="compositionally biased region" description="Polar residues" evidence="3">
    <location>
        <begin position="92"/>
        <end position="134"/>
    </location>
</feature>
<dbReference type="InterPro" id="IPR000504">
    <property type="entry name" value="RRM_dom"/>
</dbReference>
<evidence type="ECO:0000313" key="5">
    <source>
        <dbReference type="EMBL" id="JAT80594.1"/>
    </source>
</evidence>
<feature type="region of interest" description="Disordered" evidence="3">
    <location>
        <begin position="361"/>
        <end position="387"/>
    </location>
</feature>
<dbReference type="InterPro" id="IPR035979">
    <property type="entry name" value="RBD_domain_sf"/>
</dbReference>
<dbReference type="CDD" id="cd00590">
    <property type="entry name" value="RRM_SF"/>
    <property type="match status" value="1"/>
</dbReference>
<feature type="region of interest" description="Disordered" evidence="3">
    <location>
        <begin position="40"/>
        <end position="329"/>
    </location>
</feature>
<feature type="compositionally biased region" description="Basic residues" evidence="3">
    <location>
        <begin position="261"/>
        <end position="272"/>
    </location>
</feature>
<dbReference type="Gene3D" id="3.30.70.330">
    <property type="match status" value="2"/>
</dbReference>
<feature type="compositionally biased region" description="Basic and acidic residues" evidence="3">
    <location>
        <begin position="319"/>
        <end position="329"/>
    </location>
</feature>
<dbReference type="EMBL" id="GDQN01010460">
    <property type="protein sequence ID" value="JAT80594.1"/>
    <property type="molecule type" value="Transcribed_RNA"/>
</dbReference>
<feature type="region of interest" description="Disordered" evidence="3">
    <location>
        <begin position="1"/>
        <end position="21"/>
    </location>
</feature>
<dbReference type="AlphaFoldDB" id="A0A1E1W0Z5"/>